<evidence type="ECO:0000313" key="7">
    <source>
        <dbReference type="Proteomes" id="UP000298656"/>
    </source>
</evidence>
<evidence type="ECO:0000256" key="2">
    <source>
        <dbReference type="ARBA" id="ARBA00023015"/>
    </source>
</evidence>
<sequence>MKTHQLRALTALAEHGSMRAAAQLLHVTQPAISQAIRELEEQAGTQLVARSASGVVLTEAGQLLLQHARRVVREIELAQSALAEHLGRRDAQLAIGVTPLAAPLLQRAIAPFRKRCPHTRLGFFEYRHSRMLEQIRDGSLDFGIATFSGERREPDIAHTPLFTFQHVLAVRAGHPLAACDDLAALAGLEWLYNGTQEEFDESVGALFRARGLGAPETVTLCTSMLLYWGLAAGSDAVSVWTSAAVLTGRSGKPALAQVPVQVDMPAVTLGFVTRRHYVLPPAAETLRWAIEQAANRAPPNFDSYVWSEAGMG</sequence>
<dbReference type="EMBL" id="CP040077">
    <property type="protein sequence ID" value="QCP48609.1"/>
    <property type="molecule type" value="Genomic_DNA"/>
</dbReference>
<accession>A0A4P8IRS5</accession>
<dbReference type="PANTHER" id="PTHR30419">
    <property type="entry name" value="HTH-TYPE TRANSCRIPTIONAL REGULATOR YBHD"/>
    <property type="match status" value="1"/>
</dbReference>
<dbReference type="GO" id="GO:0003700">
    <property type="term" value="F:DNA-binding transcription factor activity"/>
    <property type="evidence" value="ECO:0007669"/>
    <property type="project" value="InterPro"/>
</dbReference>
<evidence type="ECO:0000313" key="6">
    <source>
        <dbReference type="EMBL" id="QCP48609.1"/>
    </source>
</evidence>
<dbReference type="Pfam" id="PF00126">
    <property type="entry name" value="HTH_1"/>
    <property type="match status" value="1"/>
</dbReference>
<dbReference type="SUPFAM" id="SSF53850">
    <property type="entry name" value="Periplasmic binding protein-like II"/>
    <property type="match status" value="1"/>
</dbReference>
<dbReference type="SUPFAM" id="SSF46785">
    <property type="entry name" value="Winged helix' DNA-binding domain"/>
    <property type="match status" value="1"/>
</dbReference>
<dbReference type="Proteomes" id="UP000298656">
    <property type="component" value="Chromosome 1"/>
</dbReference>
<dbReference type="Pfam" id="PF03466">
    <property type="entry name" value="LysR_substrate"/>
    <property type="match status" value="1"/>
</dbReference>
<dbReference type="PRINTS" id="PR00039">
    <property type="entry name" value="HTHLYSR"/>
</dbReference>
<dbReference type="InterPro" id="IPR050950">
    <property type="entry name" value="HTH-type_LysR_regulators"/>
</dbReference>
<keyword evidence="2" id="KW-0805">Transcription regulation</keyword>
<dbReference type="InterPro" id="IPR036390">
    <property type="entry name" value="WH_DNA-bd_sf"/>
</dbReference>
<dbReference type="Gene3D" id="3.40.190.290">
    <property type="match status" value="1"/>
</dbReference>
<protein>
    <submittedName>
        <fullName evidence="6">LysR family transcriptional regulator</fullName>
    </submittedName>
</protein>
<dbReference type="RefSeq" id="WP_137331447.1">
    <property type="nucleotide sequence ID" value="NZ_CP040077.1"/>
</dbReference>
<organism evidence="6 7">
    <name type="scientific">Trinickia violacea</name>
    <dbReference type="NCBI Taxonomy" id="2571746"/>
    <lineage>
        <taxon>Bacteria</taxon>
        <taxon>Pseudomonadati</taxon>
        <taxon>Pseudomonadota</taxon>
        <taxon>Betaproteobacteria</taxon>
        <taxon>Burkholderiales</taxon>
        <taxon>Burkholderiaceae</taxon>
        <taxon>Trinickia</taxon>
    </lineage>
</organism>
<comment type="similarity">
    <text evidence="1">Belongs to the LysR transcriptional regulatory family.</text>
</comment>
<dbReference type="GO" id="GO:0005829">
    <property type="term" value="C:cytosol"/>
    <property type="evidence" value="ECO:0007669"/>
    <property type="project" value="TreeGrafter"/>
</dbReference>
<keyword evidence="7" id="KW-1185">Reference proteome</keyword>
<evidence type="ECO:0000256" key="4">
    <source>
        <dbReference type="ARBA" id="ARBA00023163"/>
    </source>
</evidence>
<dbReference type="InterPro" id="IPR036388">
    <property type="entry name" value="WH-like_DNA-bd_sf"/>
</dbReference>
<evidence type="ECO:0000256" key="3">
    <source>
        <dbReference type="ARBA" id="ARBA00023125"/>
    </source>
</evidence>
<dbReference type="FunFam" id="1.10.10.10:FF:000001">
    <property type="entry name" value="LysR family transcriptional regulator"/>
    <property type="match status" value="1"/>
</dbReference>
<gene>
    <name evidence="6" type="ORF">FAZ95_05040</name>
</gene>
<dbReference type="InterPro" id="IPR005119">
    <property type="entry name" value="LysR_subst-bd"/>
</dbReference>
<dbReference type="PROSITE" id="PS50931">
    <property type="entry name" value="HTH_LYSR"/>
    <property type="match status" value="1"/>
</dbReference>
<dbReference type="GO" id="GO:0003677">
    <property type="term" value="F:DNA binding"/>
    <property type="evidence" value="ECO:0007669"/>
    <property type="project" value="UniProtKB-KW"/>
</dbReference>
<dbReference type="PANTHER" id="PTHR30419:SF30">
    <property type="entry name" value="LYSR FAMILY TRANSCRIPTIONAL REGULATOR"/>
    <property type="match status" value="1"/>
</dbReference>
<feature type="domain" description="HTH lysR-type" evidence="5">
    <location>
        <begin position="1"/>
        <end position="58"/>
    </location>
</feature>
<dbReference type="InterPro" id="IPR000847">
    <property type="entry name" value="LysR_HTH_N"/>
</dbReference>
<dbReference type="OrthoDB" id="8629427at2"/>
<keyword evidence="4" id="KW-0804">Transcription</keyword>
<dbReference type="KEGG" id="tvl:FAZ95_05040"/>
<dbReference type="Gene3D" id="1.10.10.10">
    <property type="entry name" value="Winged helix-like DNA-binding domain superfamily/Winged helix DNA-binding domain"/>
    <property type="match status" value="1"/>
</dbReference>
<reference evidence="6 7" key="1">
    <citation type="submission" date="2019-05" db="EMBL/GenBank/DDBJ databases">
        <title>Burkholderia sp. DHOD12, isolated from subtropical forest soil.</title>
        <authorList>
            <person name="Gao Z.-H."/>
            <person name="Qiu L.-H."/>
        </authorList>
    </citation>
    <scope>NUCLEOTIDE SEQUENCE [LARGE SCALE GENOMIC DNA]</scope>
    <source>
        <strain evidence="6 7">DHOD12</strain>
    </source>
</reference>
<proteinExistence type="inferred from homology"/>
<name>A0A4P8IRS5_9BURK</name>
<evidence type="ECO:0000256" key="1">
    <source>
        <dbReference type="ARBA" id="ARBA00009437"/>
    </source>
</evidence>
<keyword evidence="3" id="KW-0238">DNA-binding</keyword>
<dbReference type="AlphaFoldDB" id="A0A4P8IRS5"/>
<evidence type="ECO:0000259" key="5">
    <source>
        <dbReference type="PROSITE" id="PS50931"/>
    </source>
</evidence>